<proteinExistence type="predicted"/>
<dbReference type="SUPFAM" id="SSF53850">
    <property type="entry name" value="Periplasmic binding protein-like II"/>
    <property type="match status" value="1"/>
</dbReference>
<dbReference type="Gene3D" id="3.40.190.10">
    <property type="entry name" value="Periplasmic binding protein-like II"/>
    <property type="match status" value="2"/>
</dbReference>
<dbReference type="NCBIfam" id="NF008633">
    <property type="entry name" value="PRK11622.1"/>
    <property type="match status" value="1"/>
</dbReference>
<evidence type="ECO:0000313" key="1">
    <source>
        <dbReference type="EMBL" id="ALV86673.1"/>
    </source>
</evidence>
<dbReference type="InterPro" id="IPR006311">
    <property type="entry name" value="TAT_signal"/>
</dbReference>
<sequence>MTPLHRRHFLAASLAAPWAIGTRAQTPVADAWSRLEAAAKGQTVYMNAWAGSERVNAYLQWAAGELARRFGIKLEHVKITDTAEAVKRVRAEKNAGRATDGSVDLVWINGENFLAMKREGLLFGPWSEQLPSYAAVDVSGKPTTRVDFSESVDGMEAPWGMAQLTFYADSARVPKLPTSLTELLDWARANPGRFTYPKPPAFHGTTFLKQVLLESVAERKPFYAPFDVAALAAAAPLWSALDALHPHLWKEGRQFPASNTVMRQMLADGELAISLTFNPNEVANEIAAKRLPDTVRAYQHARGTIGNTHFLAIPFNARAKDAAQVVANFLLSPPAQARKADIRHWGDPTVLALDRLSASDRALFTAGTAAGQLSRSAPVLPEPHGSWVDPLEREWARRYGNA</sequence>
<organism evidence="1">
    <name type="scientific">uncultured bacterium 51</name>
    <dbReference type="NCBI Taxonomy" id="1748279"/>
    <lineage>
        <taxon>Bacteria</taxon>
        <taxon>environmental samples</taxon>
    </lineage>
</organism>
<name>A0A0U3TS89_9BACT</name>
<reference evidence="1" key="1">
    <citation type="submission" date="2015-10" db="EMBL/GenBank/DDBJ databases">
        <title>Biosynthesis of SCL-MCL polyhydroxyalkanoates by metagenomic clones in Pseudomonas putida.</title>
        <authorList>
            <person name="Cheng J."/>
            <person name="Charles T.C."/>
        </authorList>
    </citation>
    <scope>NUCLEOTIDE SEQUENCE</scope>
</reference>
<dbReference type="AlphaFoldDB" id="A0A0U3TS89"/>
<dbReference type="PANTHER" id="PTHR42779:SF1">
    <property type="entry name" value="PROTEIN YNJB"/>
    <property type="match status" value="1"/>
</dbReference>
<dbReference type="PANTHER" id="PTHR42779">
    <property type="entry name" value="PROTEIN YNJB"/>
    <property type="match status" value="1"/>
</dbReference>
<protein>
    <submittedName>
        <fullName evidence="1">ABC-type periplasmic component</fullName>
    </submittedName>
</protein>
<dbReference type="InterPro" id="IPR027020">
    <property type="entry name" value="YnjB"/>
</dbReference>
<dbReference type="PIRSF" id="PIRSF029172">
    <property type="entry name" value="UCP029172_ABC_sbc_YnjB"/>
    <property type="match status" value="1"/>
</dbReference>
<dbReference type="EMBL" id="KT944272">
    <property type="protein sequence ID" value="ALV86673.1"/>
    <property type="molecule type" value="Genomic_DNA"/>
</dbReference>
<dbReference type="PROSITE" id="PS51318">
    <property type="entry name" value="TAT"/>
    <property type="match status" value="1"/>
</dbReference>
<dbReference type="Pfam" id="PF13416">
    <property type="entry name" value="SBP_bac_8"/>
    <property type="match status" value="1"/>
</dbReference>
<accession>A0A0U3TS89</accession>
<dbReference type="InterPro" id="IPR006059">
    <property type="entry name" value="SBP"/>
</dbReference>